<dbReference type="InterPro" id="IPR036465">
    <property type="entry name" value="vWFA_dom_sf"/>
</dbReference>
<dbReference type="EMBL" id="MU857640">
    <property type="protein sequence ID" value="KAK4248287.1"/>
    <property type="molecule type" value="Genomic_DNA"/>
</dbReference>
<gene>
    <name evidence="3" type="ORF">C7999DRAFT_13811</name>
</gene>
<evidence type="ECO:0008006" key="5">
    <source>
        <dbReference type="Google" id="ProtNLM"/>
    </source>
</evidence>
<evidence type="ECO:0000313" key="3">
    <source>
        <dbReference type="EMBL" id="KAK4248287.1"/>
    </source>
</evidence>
<dbReference type="PANTHER" id="PTHR34706:SF3">
    <property type="entry name" value="ANKYRIN REPEAT PROTEIN (AFU_ORTHOLOGUE AFUA_7G06200)"/>
    <property type="match status" value="1"/>
</dbReference>
<feature type="compositionally biased region" description="Basic and acidic residues" evidence="2">
    <location>
        <begin position="215"/>
        <end position="239"/>
    </location>
</feature>
<protein>
    <recommendedName>
        <fullName evidence="5">Ankyrin repeat protein</fullName>
    </recommendedName>
</protein>
<feature type="region of interest" description="Disordered" evidence="2">
    <location>
        <begin position="201"/>
        <end position="239"/>
    </location>
</feature>
<dbReference type="AlphaFoldDB" id="A0AAN7CW13"/>
<dbReference type="InterPro" id="IPR002110">
    <property type="entry name" value="Ankyrin_rpt"/>
</dbReference>
<evidence type="ECO:0000256" key="1">
    <source>
        <dbReference type="PROSITE-ProRule" id="PRU00023"/>
    </source>
</evidence>
<sequence>MTSIHELARNGTLTKAQVRQAKKSVNELDANGVPPLALAARMGHLDTVRLLLREGANPNLKDRNGATALNVAARYASKDRAAIIRALLKWDAAVDAPDPNMSNNTPLMAVVVQNPDLDSISELLKKGASLSVKNDFGKTAENLAKNDWVVAALQRKPDKNVFSKVVEKITNFALRTLVLLNTPLMSGVRFLTRMYNYTPRVRSRPEQPLPPAPEATREAPEETPKEEPVETPERKQEREIENQLKEISDKIKESNLSKFTGMDDRFLDTLAEKTIALRKDISTDLGQPRNLPDMINLALYKPVLYCDDSGSMEGEGYEYQRNMVKRICRVTTKLVPDDLGVDLHFINHRQGFADLREDEINEQLKTIKPDGGTTIGTNLERKILDPLVYKPLESGGLKRPLLISIITDGEPTGESADKLKTVILDCKERLDKHDCPAYAVVFQISQVGDSDAADEFLRELKDDDELKGTLMVTTDRLDKVFEAQKENEKGLEVWLLKTLVEPIYRWGPDFVKKQRSERRKNG</sequence>
<dbReference type="SMART" id="SM00248">
    <property type="entry name" value="ANK"/>
    <property type="match status" value="3"/>
</dbReference>
<evidence type="ECO:0000256" key="2">
    <source>
        <dbReference type="SAM" id="MobiDB-lite"/>
    </source>
</evidence>
<dbReference type="Gene3D" id="3.40.50.410">
    <property type="entry name" value="von Willebrand factor, type A domain"/>
    <property type="match status" value="1"/>
</dbReference>
<reference evidence="3" key="1">
    <citation type="journal article" date="2023" name="Mol. Phylogenet. Evol.">
        <title>Genome-scale phylogeny and comparative genomics of the fungal order Sordariales.</title>
        <authorList>
            <person name="Hensen N."/>
            <person name="Bonometti L."/>
            <person name="Westerberg I."/>
            <person name="Brannstrom I.O."/>
            <person name="Guillou S."/>
            <person name="Cros-Aarteil S."/>
            <person name="Calhoun S."/>
            <person name="Haridas S."/>
            <person name="Kuo A."/>
            <person name="Mondo S."/>
            <person name="Pangilinan J."/>
            <person name="Riley R."/>
            <person name="LaButti K."/>
            <person name="Andreopoulos B."/>
            <person name="Lipzen A."/>
            <person name="Chen C."/>
            <person name="Yan M."/>
            <person name="Daum C."/>
            <person name="Ng V."/>
            <person name="Clum A."/>
            <person name="Steindorff A."/>
            <person name="Ohm R.A."/>
            <person name="Martin F."/>
            <person name="Silar P."/>
            <person name="Natvig D.O."/>
            <person name="Lalanne C."/>
            <person name="Gautier V."/>
            <person name="Ament-Velasquez S.L."/>
            <person name="Kruys A."/>
            <person name="Hutchinson M.I."/>
            <person name="Powell A.J."/>
            <person name="Barry K."/>
            <person name="Miller A.N."/>
            <person name="Grigoriev I.V."/>
            <person name="Debuchy R."/>
            <person name="Gladieux P."/>
            <person name="Hiltunen Thoren M."/>
            <person name="Johannesson H."/>
        </authorList>
    </citation>
    <scope>NUCLEOTIDE SEQUENCE</scope>
    <source>
        <strain evidence="3">CBS 359.72</strain>
    </source>
</reference>
<dbReference type="PANTHER" id="PTHR34706">
    <property type="entry name" value="SLR1338 PROTEIN"/>
    <property type="match status" value="1"/>
</dbReference>
<feature type="repeat" description="ANK" evidence="1">
    <location>
        <begin position="31"/>
        <end position="63"/>
    </location>
</feature>
<dbReference type="PROSITE" id="PS50297">
    <property type="entry name" value="ANK_REP_REGION"/>
    <property type="match status" value="1"/>
</dbReference>
<dbReference type="PROSITE" id="PS50088">
    <property type="entry name" value="ANK_REPEAT"/>
    <property type="match status" value="2"/>
</dbReference>
<reference evidence="3" key="2">
    <citation type="submission" date="2023-05" db="EMBL/GenBank/DDBJ databases">
        <authorList>
            <consortium name="Lawrence Berkeley National Laboratory"/>
            <person name="Steindorff A."/>
            <person name="Hensen N."/>
            <person name="Bonometti L."/>
            <person name="Westerberg I."/>
            <person name="Brannstrom I.O."/>
            <person name="Guillou S."/>
            <person name="Cros-Aarteil S."/>
            <person name="Calhoun S."/>
            <person name="Haridas S."/>
            <person name="Kuo A."/>
            <person name="Mondo S."/>
            <person name="Pangilinan J."/>
            <person name="Riley R."/>
            <person name="Labutti K."/>
            <person name="Andreopoulos B."/>
            <person name="Lipzen A."/>
            <person name="Chen C."/>
            <person name="Yanf M."/>
            <person name="Daum C."/>
            <person name="Ng V."/>
            <person name="Clum A."/>
            <person name="Ohm R."/>
            <person name="Martin F."/>
            <person name="Silar P."/>
            <person name="Natvig D."/>
            <person name="Lalanne C."/>
            <person name="Gautier V."/>
            <person name="Ament-Velasquez S.L."/>
            <person name="Kruys A."/>
            <person name="Hutchinson M.I."/>
            <person name="Powell A.J."/>
            <person name="Barry K."/>
            <person name="Miller A.N."/>
            <person name="Grigoriev I.V."/>
            <person name="Debuchy R."/>
            <person name="Gladieux P."/>
            <person name="Thoren M.H."/>
            <person name="Johannesson H."/>
        </authorList>
    </citation>
    <scope>NUCLEOTIDE SEQUENCE</scope>
    <source>
        <strain evidence="3">CBS 359.72</strain>
    </source>
</reference>
<name>A0AAN7CW13_9PEZI</name>
<dbReference type="SUPFAM" id="SSF48403">
    <property type="entry name" value="Ankyrin repeat"/>
    <property type="match status" value="1"/>
</dbReference>
<feature type="repeat" description="ANK" evidence="1">
    <location>
        <begin position="64"/>
        <end position="99"/>
    </location>
</feature>
<evidence type="ECO:0000313" key="4">
    <source>
        <dbReference type="Proteomes" id="UP001303647"/>
    </source>
</evidence>
<dbReference type="SUPFAM" id="SSF53300">
    <property type="entry name" value="vWA-like"/>
    <property type="match status" value="1"/>
</dbReference>
<keyword evidence="1" id="KW-0040">ANK repeat</keyword>
<comment type="caution">
    <text evidence="3">The sequence shown here is derived from an EMBL/GenBank/DDBJ whole genome shotgun (WGS) entry which is preliminary data.</text>
</comment>
<dbReference type="Proteomes" id="UP001303647">
    <property type="component" value="Unassembled WGS sequence"/>
</dbReference>
<dbReference type="InterPro" id="IPR036770">
    <property type="entry name" value="Ankyrin_rpt-contain_sf"/>
</dbReference>
<proteinExistence type="predicted"/>
<dbReference type="Pfam" id="PF12796">
    <property type="entry name" value="Ank_2"/>
    <property type="match status" value="1"/>
</dbReference>
<dbReference type="Gene3D" id="1.25.40.20">
    <property type="entry name" value="Ankyrin repeat-containing domain"/>
    <property type="match status" value="1"/>
</dbReference>
<accession>A0AAN7CW13</accession>
<keyword evidence="4" id="KW-1185">Reference proteome</keyword>
<organism evidence="3 4">
    <name type="scientific">Corynascus novoguineensis</name>
    <dbReference type="NCBI Taxonomy" id="1126955"/>
    <lineage>
        <taxon>Eukaryota</taxon>
        <taxon>Fungi</taxon>
        <taxon>Dikarya</taxon>
        <taxon>Ascomycota</taxon>
        <taxon>Pezizomycotina</taxon>
        <taxon>Sordariomycetes</taxon>
        <taxon>Sordariomycetidae</taxon>
        <taxon>Sordariales</taxon>
        <taxon>Chaetomiaceae</taxon>
        <taxon>Corynascus</taxon>
    </lineage>
</organism>